<sequence>MKGNRAWMNNPKNIWGVWVNSSIWQKILTALCLVGLLWLMPLMEMFQNMNQLNQLEQETQQQNEQVIQQQRLVAALKAQLQQTPTPELARRISEINQDIQALAEQLQLEQSQWSFSQQPTIKLQIRGHFFPLCDFVTALLQKGQLQVIQWHITRLDDEEQDEEQSIYSQLILQLNKD</sequence>
<accession>A0ABY6TKC1</accession>
<reference evidence="3 4" key="1">
    <citation type="submission" date="2019-05" db="EMBL/GenBank/DDBJ databases">
        <authorList>
            <consortium name="Pathogen Informatics"/>
        </authorList>
    </citation>
    <scope>NUCLEOTIDE SEQUENCE [LARGE SCALE GENOMIC DNA]</scope>
    <source>
        <strain evidence="3 4">NM319</strain>
    </source>
</reference>
<dbReference type="EMBL" id="CABFKI010000006">
    <property type="protein sequence ID" value="VTU07833.1"/>
    <property type="molecule type" value="Genomic_DNA"/>
</dbReference>
<proteinExistence type="predicted"/>
<feature type="transmembrane region" description="Helical" evidence="2">
    <location>
        <begin position="23"/>
        <end position="43"/>
    </location>
</feature>
<dbReference type="GeneID" id="86155575"/>
<keyword evidence="2" id="KW-0812">Transmembrane</keyword>
<keyword evidence="4" id="KW-1185">Reference proteome</keyword>
<evidence type="ECO:0000313" key="3">
    <source>
        <dbReference type="EMBL" id="VTU07833.1"/>
    </source>
</evidence>
<dbReference type="Proteomes" id="UP000308167">
    <property type="component" value="Unassembled WGS sequence"/>
</dbReference>
<dbReference type="RefSeq" id="WP_135709978.1">
    <property type="nucleotide sequence ID" value="NZ_CABFKI010000006.1"/>
</dbReference>
<protein>
    <submittedName>
        <fullName evidence="3">Competence C protein</fullName>
    </submittedName>
</protein>
<keyword evidence="2" id="KW-0472">Membrane</keyword>
<gene>
    <name evidence="3" type="ORF">SAMEA1410922_01180</name>
</gene>
<feature type="coiled-coil region" evidence="1">
    <location>
        <begin position="42"/>
        <end position="112"/>
    </location>
</feature>
<organism evidence="3 4">
    <name type="scientific">Actinobacillus porcinus</name>
    <dbReference type="NCBI Taxonomy" id="51048"/>
    <lineage>
        <taxon>Bacteria</taxon>
        <taxon>Pseudomonadati</taxon>
        <taxon>Pseudomonadota</taxon>
        <taxon>Gammaproteobacteria</taxon>
        <taxon>Pasteurellales</taxon>
        <taxon>Pasteurellaceae</taxon>
        <taxon>Actinobacillus</taxon>
    </lineage>
</organism>
<name>A0ABY6TKC1_9PAST</name>
<evidence type="ECO:0000256" key="2">
    <source>
        <dbReference type="SAM" id="Phobius"/>
    </source>
</evidence>
<evidence type="ECO:0000256" key="1">
    <source>
        <dbReference type="SAM" id="Coils"/>
    </source>
</evidence>
<evidence type="ECO:0000313" key="4">
    <source>
        <dbReference type="Proteomes" id="UP000308167"/>
    </source>
</evidence>
<keyword evidence="1" id="KW-0175">Coiled coil</keyword>
<comment type="caution">
    <text evidence="3">The sequence shown here is derived from an EMBL/GenBank/DDBJ whole genome shotgun (WGS) entry which is preliminary data.</text>
</comment>
<keyword evidence="2" id="KW-1133">Transmembrane helix</keyword>